<name>A0ABP6NYX7_9ACTN</name>
<accession>A0ABP6NYX7</accession>
<dbReference type="EMBL" id="BAAAVV010000002">
    <property type="protein sequence ID" value="GAA3162211.1"/>
    <property type="molecule type" value="Genomic_DNA"/>
</dbReference>
<reference evidence="3" key="1">
    <citation type="journal article" date="2019" name="Int. J. Syst. Evol. Microbiol.">
        <title>The Global Catalogue of Microorganisms (GCM) 10K type strain sequencing project: providing services to taxonomists for standard genome sequencing and annotation.</title>
        <authorList>
            <consortium name="The Broad Institute Genomics Platform"/>
            <consortium name="The Broad Institute Genome Sequencing Center for Infectious Disease"/>
            <person name="Wu L."/>
            <person name="Ma J."/>
        </authorList>
    </citation>
    <scope>NUCLEOTIDE SEQUENCE [LARGE SCALE GENOMIC DNA]</scope>
    <source>
        <strain evidence="3">JCM 15614</strain>
    </source>
</reference>
<feature type="domain" description="DUF5655" evidence="1">
    <location>
        <begin position="35"/>
        <end position="124"/>
    </location>
</feature>
<evidence type="ECO:0000313" key="3">
    <source>
        <dbReference type="Proteomes" id="UP001499924"/>
    </source>
</evidence>
<dbReference type="InterPro" id="IPR043714">
    <property type="entry name" value="DUF5655"/>
</dbReference>
<dbReference type="Pfam" id="PF18899">
    <property type="entry name" value="DUF5655"/>
    <property type="match status" value="1"/>
</dbReference>
<sequence>MSAPPGGRVDRGLVAEFFAGHPLGEQVFDRVWPVLATWPDSAVRVSRSQVAFRRRRGLAWLWLPGRYLARPTAEVVLSVALGRRDRSPRWKEVAHPASAHWIHHLEIRRVAEVDDEVDGWLREAAERAG</sequence>
<proteinExistence type="predicted"/>
<gene>
    <name evidence="2" type="ORF">GCM10010531_12440</name>
</gene>
<dbReference type="Proteomes" id="UP001499924">
    <property type="component" value="Unassembled WGS sequence"/>
</dbReference>
<keyword evidence="3" id="KW-1185">Reference proteome</keyword>
<evidence type="ECO:0000313" key="2">
    <source>
        <dbReference type="EMBL" id="GAA3162211.1"/>
    </source>
</evidence>
<dbReference type="RefSeq" id="WP_344687800.1">
    <property type="nucleotide sequence ID" value="NZ_BAAAVV010000002.1"/>
</dbReference>
<protein>
    <recommendedName>
        <fullName evidence="1">DUF5655 domain-containing protein</fullName>
    </recommendedName>
</protein>
<evidence type="ECO:0000259" key="1">
    <source>
        <dbReference type="Pfam" id="PF18899"/>
    </source>
</evidence>
<comment type="caution">
    <text evidence="2">The sequence shown here is derived from an EMBL/GenBank/DDBJ whole genome shotgun (WGS) entry which is preliminary data.</text>
</comment>
<organism evidence="2 3">
    <name type="scientific">Blastococcus jejuensis</name>
    <dbReference type="NCBI Taxonomy" id="351224"/>
    <lineage>
        <taxon>Bacteria</taxon>
        <taxon>Bacillati</taxon>
        <taxon>Actinomycetota</taxon>
        <taxon>Actinomycetes</taxon>
        <taxon>Geodermatophilales</taxon>
        <taxon>Geodermatophilaceae</taxon>
        <taxon>Blastococcus</taxon>
    </lineage>
</organism>